<feature type="transmembrane region" description="Helical" evidence="5">
    <location>
        <begin position="332"/>
        <end position="353"/>
    </location>
</feature>
<evidence type="ECO:0000256" key="1">
    <source>
        <dbReference type="ARBA" id="ARBA00004141"/>
    </source>
</evidence>
<dbReference type="Proteomes" id="UP000279259">
    <property type="component" value="Unassembled WGS sequence"/>
</dbReference>
<dbReference type="Pfam" id="PF05978">
    <property type="entry name" value="UNC-93"/>
    <property type="match status" value="1"/>
</dbReference>
<evidence type="ECO:0000256" key="3">
    <source>
        <dbReference type="ARBA" id="ARBA00022989"/>
    </source>
</evidence>
<reference evidence="6 7" key="1">
    <citation type="submission" date="2018-11" db="EMBL/GenBank/DDBJ databases">
        <title>Genome sequence of Saitozyma podzolica DSM 27192.</title>
        <authorList>
            <person name="Aliyu H."/>
            <person name="Gorte O."/>
            <person name="Ochsenreither K."/>
        </authorList>
    </citation>
    <scope>NUCLEOTIDE SEQUENCE [LARGE SCALE GENOMIC DNA]</scope>
    <source>
        <strain evidence="6 7">DSM 27192</strain>
    </source>
</reference>
<evidence type="ECO:0008006" key="8">
    <source>
        <dbReference type="Google" id="ProtNLM"/>
    </source>
</evidence>
<dbReference type="Gene3D" id="1.20.1250.20">
    <property type="entry name" value="MFS general substrate transporter like domains"/>
    <property type="match status" value="1"/>
</dbReference>
<feature type="transmembrane region" description="Helical" evidence="5">
    <location>
        <begin position="179"/>
        <end position="199"/>
    </location>
</feature>
<dbReference type="AlphaFoldDB" id="A0A427YPI3"/>
<feature type="transmembrane region" description="Helical" evidence="5">
    <location>
        <begin position="268"/>
        <end position="287"/>
    </location>
</feature>
<accession>A0A427YPI3</accession>
<feature type="transmembrane region" description="Helical" evidence="5">
    <location>
        <begin position="109"/>
        <end position="128"/>
    </location>
</feature>
<name>A0A427YPI3_9TREE</name>
<sequence>MPNVNLAAIKVGNVRYNSPWVQVCIVGFVCFCSVGMFSAIGGLGAGGTQDTQLSDTANAVLYALFAITGFFAGSINNMLGPRLTLCLGTTGYSLYVGALWCYQVNGTRWFLILAGAILGVTAALLWAAEGAIMMSYPLEKDKGRSFSVFWTIFQMGTLIGAAIALGIESNSTLPSVSTGVYLAFMIIMLTSIVTSWAVLPPHLVVRGDGTVVELEDSIGPKEEFKAFLALFKDWRMVALFPMFFSSNYFYAYQGAIVAFLFNGRTRALVSLLTGLGSIVGSIFIGFVLDRTPFRRRTRALIGCGVVLFLNVLIWSGGVGFQVQFTRDTVHTAWDWTVPAAVGPIILIMAYYIADASYQGLAYYTMSAMTNDPFKLARMAGYYKGVQSAGSAVSFGMDAVKTKFLTELIVSWAMLLVSIPLAALVLWHCRDTNYGVEKVVHVEDVMDAQMHGAAVPKGHHTEVQPVIATEQKPALEAKEHEATAGV</sequence>
<protein>
    <recommendedName>
        <fullName evidence="8">DUF895 domain membrane protein</fullName>
    </recommendedName>
</protein>
<feature type="transmembrane region" description="Helical" evidence="5">
    <location>
        <begin position="148"/>
        <end position="167"/>
    </location>
</feature>
<evidence type="ECO:0000313" key="6">
    <source>
        <dbReference type="EMBL" id="RSH92991.1"/>
    </source>
</evidence>
<keyword evidence="4 5" id="KW-0472">Membrane</keyword>
<feature type="transmembrane region" description="Helical" evidence="5">
    <location>
        <begin position="408"/>
        <end position="428"/>
    </location>
</feature>
<dbReference type="GO" id="GO:0016020">
    <property type="term" value="C:membrane"/>
    <property type="evidence" value="ECO:0007669"/>
    <property type="project" value="UniProtKB-SubCell"/>
</dbReference>
<gene>
    <name evidence="6" type="ORF">EHS25_008439</name>
</gene>
<evidence type="ECO:0000313" key="7">
    <source>
        <dbReference type="Proteomes" id="UP000279259"/>
    </source>
</evidence>
<feature type="transmembrane region" description="Helical" evidence="5">
    <location>
        <begin position="238"/>
        <end position="261"/>
    </location>
</feature>
<keyword evidence="3 5" id="KW-1133">Transmembrane helix</keyword>
<feature type="transmembrane region" description="Helical" evidence="5">
    <location>
        <begin position="57"/>
        <end position="76"/>
    </location>
</feature>
<dbReference type="InterPro" id="IPR051617">
    <property type="entry name" value="UNC-93-like_regulator"/>
</dbReference>
<dbReference type="SUPFAM" id="SSF103473">
    <property type="entry name" value="MFS general substrate transporter"/>
    <property type="match status" value="1"/>
</dbReference>
<comment type="subcellular location">
    <subcellularLocation>
        <location evidence="1">Membrane</location>
        <topology evidence="1">Multi-pass membrane protein</topology>
    </subcellularLocation>
</comment>
<evidence type="ECO:0000256" key="2">
    <source>
        <dbReference type="ARBA" id="ARBA00022692"/>
    </source>
</evidence>
<dbReference type="InterPro" id="IPR036259">
    <property type="entry name" value="MFS_trans_sf"/>
</dbReference>
<evidence type="ECO:0000256" key="5">
    <source>
        <dbReference type="SAM" id="Phobius"/>
    </source>
</evidence>
<keyword evidence="7" id="KW-1185">Reference proteome</keyword>
<dbReference type="PANTHER" id="PTHR23294">
    <property type="entry name" value="ET TRANSLATION PRODUCT-RELATED"/>
    <property type="match status" value="1"/>
</dbReference>
<dbReference type="PANTHER" id="PTHR23294:SF17">
    <property type="entry name" value="DUF895 DOMAIN MEMBRANE PROTEIN"/>
    <property type="match status" value="1"/>
</dbReference>
<feature type="transmembrane region" description="Helical" evidence="5">
    <location>
        <begin position="299"/>
        <end position="320"/>
    </location>
</feature>
<feature type="transmembrane region" description="Helical" evidence="5">
    <location>
        <begin position="82"/>
        <end position="102"/>
    </location>
</feature>
<dbReference type="OrthoDB" id="196103at2759"/>
<proteinExistence type="predicted"/>
<feature type="transmembrane region" description="Helical" evidence="5">
    <location>
        <begin position="20"/>
        <end position="45"/>
    </location>
</feature>
<dbReference type="InterPro" id="IPR010291">
    <property type="entry name" value="Ion_channel_UNC-93"/>
</dbReference>
<comment type="caution">
    <text evidence="6">The sequence shown here is derived from an EMBL/GenBank/DDBJ whole genome shotgun (WGS) entry which is preliminary data.</text>
</comment>
<evidence type="ECO:0000256" key="4">
    <source>
        <dbReference type="ARBA" id="ARBA00023136"/>
    </source>
</evidence>
<organism evidence="6 7">
    <name type="scientific">Saitozyma podzolica</name>
    <dbReference type="NCBI Taxonomy" id="1890683"/>
    <lineage>
        <taxon>Eukaryota</taxon>
        <taxon>Fungi</taxon>
        <taxon>Dikarya</taxon>
        <taxon>Basidiomycota</taxon>
        <taxon>Agaricomycotina</taxon>
        <taxon>Tremellomycetes</taxon>
        <taxon>Tremellales</taxon>
        <taxon>Trimorphomycetaceae</taxon>
        <taxon>Saitozyma</taxon>
    </lineage>
</organism>
<dbReference type="EMBL" id="RSCD01000005">
    <property type="protein sequence ID" value="RSH92991.1"/>
    <property type="molecule type" value="Genomic_DNA"/>
</dbReference>
<keyword evidence="2 5" id="KW-0812">Transmembrane</keyword>